<evidence type="ECO:0000256" key="1">
    <source>
        <dbReference type="SAM" id="MobiDB-lite"/>
    </source>
</evidence>
<sequence>MKLQQTLHAAPQSLHRTTSPPDPGAGGVLLSISTYLLEDGTFCDFTWVSLPHAGLGIYSYGRNVMPSGAPTLALGEDEGEEDVGDVPRRVYVPLDGAAGHGAHADIPRGGAAAGATLGVSVPVARSDHFVFGIAPVRKAPGLRLRARDDGGEGVPHLLTGQNSIPRARVTCWRPPLIYDVDPGLDDRKLAAPGLGYLRYLPLRPWVSGYSPSCREPFGAGGTPSMKTRTTVEREGGEESGVSDVEDDRSGEYESPDEESQAQMQMDEDDLYS</sequence>
<feature type="region of interest" description="Disordered" evidence="1">
    <location>
        <begin position="214"/>
        <end position="272"/>
    </location>
</feature>
<keyword evidence="3" id="KW-1185">Reference proteome</keyword>
<name>A0A4V1IQL5_9FUNG</name>
<organism evidence="2 3">
    <name type="scientific">Blyttiomyces helicus</name>
    <dbReference type="NCBI Taxonomy" id="388810"/>
    <lineage>
        <taxon>Eukaryota</taxon>
        <taxon>Fungi</taxon>
        <taxon>Fungi incertae sedis</taxon>
        <taxon>Chytridiomycota</taxon>
        <taxon>Chytridiomycota incertae sedis</taxon>
        <taxon>Chytridiomycetes</taxon>
        <taxon>Chytridiomycetes incertae sedis</taxon>
        <taxon>Blyttiomyces</taxon>
    </lineage>
</organism>
<protein>
    <submittedName>
        <fullName evidence="2">Uncharacterized protein</fullName>
    </submittedName>
</protein>
<dbReference type="EMBL" id="KZ997770">
    <property type="protein sequence ID" value="RKO86977.1"/>
    <property type="molecule type" value="Genomic_DNA"/>
</dbReference>
<gene>
    <name evidence="2" type="ORF">BDK51DRAFT_46652</name>
</gene>
<dbReference type="AlphaFoldDB" id="A0A4V1IQL5"/>
<evidence type="ECO:0000313" key="2">
    <source>
        <dbReference type="EMBL" id="RKO86977.1"/>
    </source>
</evidence>
<feature type="region of interest" description="Disordered" evidence="1">
    <location>
        <begin position="1"/>
        <end position="23"/>
    </location>
</feature>
<dbReference type="Proteomes" id="UP000269721">
    <property type="component" value="Unassembled WGS sequence"/>
</dbReference>
<reference evidence="3" key="1">
    <citation type="journal article" date="2018" name="Nat. Microbiol.">
        <title>Leveraging single-cell genomics to expand the fungal tree of life.</title>
        <authorList>
            <person name="Ahrendt S.R."/>
            <person name="Quandt C.A."/>
            <person name="Ciobanu D."/>
            <person name="Clum A."/>
            <person name="Salamov A."/>
            <person name="Andreopoulos B."/>
            <person name="Cheng J.F."/>
            <person name="Woyke T."/>
            <person name="Pelin A."/>
            <person name="Henrissat B."/>
            <person name="Reynolds N.K."/>
            <person name="Benny G.L."/>
            <person name="Smith M.E."/>
            <person name="James T.Y."/>
            <person name="Grigoriev I.V."/>
        </authorList>
    </citation>
    <scope>NUCLEOTIDE SEQUENCE [LARGE SCALE GENOMIC DNA]</scope>
</reference>
<feature type="compositionally biased region" description="Acidic residues" evidence="1">
    <location>
        <begin position="243"/>
        <end position="272"/>
    </location>
</feature>
<proteinExistence type="predicted"/>
<evidence type="ECO:0000313" key="3">
    <source>
        <dbReference type="Proteomes" id="UP000269721"/>
    </source>
</evidence>
<accession>A0A4V1IQL5</accession>